<evidence type="ECO:0000313" key="1">
    <source>
        <dbReference type="EMBL" id="AIA80164.1"/>
    </source>
</evidence>
<organism evidence="1 2">
    <name type="scientific">Escherichia phage vB_EcoM_JS09</name>
    <dbReference type="NCBI Taxonomy" id="1430444"/>
    <lineage>
        <taxon>Viruses</taxon>
        <taxon>Duplodnaviria</taxon>
        <taxon>Heunggongvirae</taxon>
        <taxon>Uroviricota</taxon>
        <taxon>Caudoviricetes</taxon>
        <taxon>Pantevenvirales</taxon>
        <taxon>Straboviridae</taxon>
        <taxon>Tevenvirinae</taxon>
        <taxon>Mosigvirus</taxon>
        <taxon>Mosigvirus JS09</taxon>
    </lineage>
</organism>
<dbReference type="GeneID" id="19524922"/>
<dbReference type="GO" id="GO:0006355">
    <property type="term" value="P:regulation of DNA-templated transcription"/>
    <property type="evidence" value="ECO:0007669"/>
    <property type="project" value="InterPro"/>
</dbReference>
<evidence type="ECO:0000313" key="2">
    <source>
        <dbReference type="Proteomes" id="UP000019733"/>
    </source>
</evidence>
<dbReference type="OrthoDB" id="22548at10239"/>
<reference evidence="1" key="1">
    <citation type="submission" date="2015-07" db="EMBL/GenBank/DDBJ databases">
        <title>Isolation and characterization of a novel lytic T4-like coliphage vB_EcoM_JS09 infecting APEC.</title>
        <authorList>
            <person name="Zhou Y."/>
            <person name="Bao H.D."/>
            <person name="Zhang H."/>
            <person name="Wang R."/>
        </authorList>
    </citation>
    <scope>NUCLEOTIDE SEQUENCE</scope>
</reference>
<dbReference type="InterPro" id="IPR015100">
    <property type="entry name" value="AsiA"/>
</dbReference>
<dbReference type="InterPro" id="IPR036486">
    <property type="entry name" value="AsiA_sf"/>
</dbReference>
<keyword evidence="2" id="KW-1185">Reference proteome</keyword>
<gene>
    <name evidence="1" type="ORF">JS09_0198</name>
</gene>
<dbReference type="SUPFAM" id="SSF69070">
    <property type="entry name" value="Anti-sigma factor AsiA"/>
    <property type="match status" value="1"/>
</dbReference>
<dbReference type="Pfam" id="PF09010">
    <property type="entry name" value="AsiA"/>
    <property type="match status" value="1"/>
</dbReference>
<sequence>MNKDIEIVREIITIASILIKFSREDIVEDRASFIGFLNEIGIKKDGRQLNQNSFRKLITNLTAEEKKTLISEFNEGFENIYRHLAMYSNN</sequence>
<dbReference type="KEGG" id="vg:19524922"/>
<proteinExistence type="predicted"/>
<dbReference type="EMBL" id="KF582788">
    <property type="protein sequence ID" value="AIA80164.1"/>
    <property type="molecule type" value="Genomic_DNA"/>
</dbReference>
<name>A0A060BNN8_9CAUD</name>
<protein>
    <recommendedName>
        <fullName evidence="3">Anti-sigma 70 protein</fullName>
    </recommendedName>
</protein>
<evidence type="ECO:0008006" key="3">
    <source>
        <dbReference type="Google" id="ProtNLM"/>
    </source>
</evidence>
<accession>A0A060BNN8</accession>
<dbReference type="Proteomes" id="UP000019733">
    <property type="component" value="Segment"/>
</dbReference>
<dbReference type="Gene3D" id="1.10.1810.10">
    <property type="entry name" value="Anti-Sigma Factor A"/>
    <property type="match status" value="1"/>
</dbReference>
<dbReference type="RefSeq" id="YP_009037521.1">
    <property type="nucleotide sequence ID" value="NC_024124.2"/>
</dbReference>